<keyword evidence="4" id="KW-1185">Reference proteome</keyword>
<dbReference type="PANTHER" id="PTHR24198:SF165">
    <property type="entry name" value="ANKYRIN REPEAT-CONTAINING PROTEIN-RELATED"/>
    <property type="match status" value="1"/>
</dbReference>
<keyword evidence="2" id="KW-0040">ANK repeat</keyword>
<protein>
    <submittedName>
        <fullName evidence="3">Uncharacterized protein</fullName>
    </submittedName>
</protein>
<sequence>NEEGLKEEHARWQLHRAIHGGDVALSKELLSSPDFEFLDEVTSHGLFGTVGGQSILHIAARCEQAEIVKAILACPRFGLCDLRDGFGCTALHLAASQGLSEICGLLLECPRFTNLAAVDTSEEDAATVAAEQGYEDIAAMIQAKMPKAEPAAPVDRSIPAHWG</sequence>
<dbReference type="InterPro" id="IPR036770">
    <property type="entry name" value="Ankyrin_rpt-contain_sf"/>
</dbReference>
<comment type="caution">
    <text evidence="3">The sequence shown here is derived from an EMBL/GenBank/DDBJ whole genome shotgun (WGS) entry which is preliminary data.</text>
</comment>
<accession>A0ABN9WAR1</accession>
<reference evidence="3" key="1">
    <citation type="submission" date="2023-10" db="EMBL/GenBank/DDBJ databases">
        <authorList>
            <person name="Chen Y."/>
            <person name="Shah S."/>
            <person name="Dougan E. K."/>
            <person name="Thang M."/>
            <person name="Chan C."/>
        </authorList>
    </citation>
    <scope>NUCLEOTIDE SEQUENCE [LARGE SCALE GENOMIC DNA]</scope>
</reference>
<proteinExistence type="predicted"/>
<evidence type="ECO:0000256" key="2">
    <source>
        <dbReference type="ARBA" id="ARBA00023043"/>
    </source>
</evidence>
<dbReference type="Gene3D" id="1.25.40.20">
    <property type="entry name" value="Ankyrin repeat-containing domain"/>
    <property type="match status" value="1"/>
</dbReference>
<evidence type="ECO:0000313" key="3">
    <source>
        <dbReference type="EMBL" id="CAK0883324.1"/>
    </source>
</evidence>
<evidence type="ECO:0000256" key="1">
    <source>
        <dbReference type="ARBA" id="ARBA00022737"/>
    </source>
</evidence>
<evidence type="ECO:0000313" key="4">
    <source>
        <dbReference type="Proteomes" id="UP001189429"/>
    </source>
</evidence>
<dbReference type="SMART" id="SM00248">
    <property type="entry name" value="ANK"/>
    <property type="match status" value="2"/>
</dbReference>
<gene>
    <name evidence="3" type="ORF">PCOR1329_LOCUS65569</name>
</gene>
<feature type="non-terminal residue" evidence="3">
    <location>
        <position position="1"/>
    </location>
</feature>
<dbReference type="Proteomes" id="UP001189429">
    <property type="component" value="Unassembled WGS sequence"/>
</dbReference>
<dbReference type="SUPFAM" id="SSF48403">
    <property type="entry name" value="Ankyrin repeat"/>
    <property type="match status" value="1"/>
</dbReference>
<dbReference type="EMBL" id="CAUYUJ010018400">
    <property type="protein sequence ID" value="CAK0883324.1"/>
    <property type="molecule type" value="Genomic_DNA"/>
</dbReference>
<dbReference type="Pfam" id="PF12796">
    <property type="entry name" value="Ank_2"/>
    <property type="match status" value="1"/>
</dbReference>
<dbReference type="InterPro" id="IPR002110">
    <property type="entry name" value="Ankyrin_rpt"/>
</dbReference>
<organism evidence="3 4">
    <name type="scientific">Prorocentrum cordatum</name>
    <dbReference type="NCBI Taxonomy" id="2364126"/>
    <lineage>
        <taxon>Eukaryota</taxon>
        <taxon>Sar</taxon>
        <taxon>Alveolata</taxon>
        <taxon>Dinophyceae</taxon>
        <taxon>Prorocentrales</taxon>
        <taxon>Prorocentraceae</taxon>
        <taxon>Prorocentrum</taxon>
    </lineage>
</organism>
<keyword evidence="1" id="KW-0677">Repeat</keyword>
<name>A0ABN9WAR1_9DINO</name>
<dbReference type="PANTHER" id="PTHR24198">
    <property type="entry name" value="ANKYRIN REPEAT AND PROTEIN KINASE DOMAIN-CONTAINING PROTEIN"/>
    <property type="match status" value="1"/>
</dbReference>